<keyword evidence="9" id="KW-1185">Reference proteome</keyword>
<organism evidence="8 9">
    <name type="scientific">Diacronema lutheri</name>
    <name type="common">Unicellular marine alga</name>
    <name type="synonym">Monochrysis lutheri</name>
    <dbReference type="NCBI Taxonomy" id="2081491"/>
    <lineage>
        <taxon>Eukaryota</taxon>
        <taxon>Haptista</taxon>
        <taxon>Haptophyta</taxon>
        <taxon>Pavlovophyceae</taxon>
        <taxon>Pavlovales</taxon>
        <taxon>Pavlovaceae</taxon>
        <taxon>Diacronema</taxon>
    </lineage>
</organism>
<dbReference type="PROSITE" id="PS51381">
    <property type="entry name" value="C2_B9"/>
    <property type="match status" value="1"/>
</dbReference>
<keyword evidence="2" id="KW-0963">Cytoplasm</keyword>
<evidence type="ECO:0000256" key="7">
    <source>
        <dbReference type="ARBA" id="ARBA00039274"/>
    </source>
</evidence>
<dbReference type="PANTHER" id="PTHR12968:SF1">
    <property type="entry name" value="B9 DOMAIN-CONTAINING PROTEIN 1"/>
    <property type="match status" value="1"/>
</dbReference>
<keyword evidence="3" id="KW-0970">Cilium biogenesis/degradation</keyword>
<evidence type="ECO:0000256" key="6">
    <source>
        <dbReference type="ARBA" id="ARBA00038411"/>
    </source>
</evidence>
<dbReference type="EMBL" id="JAGTXO010000012">
    <property type="protein sequence ID" value="KAG8464607.1"/>
    <property type="molecule type" value="Genomic_DNA"/>
</dbReference>
<evidence type="ECO:0000313" key="9">
    <source>
        <dbReference type="Proteomes" id="UP000751190"/>
    </source>
</evidence>
<proteinExistence type="inferred from homology"/>
<dbReference type="GO" id="GO:0060271">
    <property type="term" value="P:cilium assembly"/>
    <property type="evidence" value="ECO:0007669"/>
    <property type="project" value="TreeGrafter"/>
</dbReference>
<dbReference type="PANTHER" id="PTHR12968">
    <property type="entry name" value="B9 DOMAIN-CONTAINING"/>
    <property type="match status" value="1"/>
</dbReference>
<evidence type="ECO:0000256" key="5">
    <source>
        <dbReference type="ARBA" id="ARBA00023273"/>
    </source>
</evidence>
<dbReference type="InterPro" id="IPR010796">
    <property type="entry name" value="C2_B9-type_dom"/>
</dbReference>
<protein>
    <recommendedName>
        <fullName evidence="7">B9 domain-containing protein 1</fullName>
    </recommendedName>
</protein>
<gene>
    <name evidence="8" type="ORF">KFE25_009975</name>
</gene>
<sequence length="197" mass="21816">MAEVDSSRFLLMACGQIESARFEGSENLYCRYQIQHGPDWEVVHGLEQGITQMASSRPTSTDGAVVAWNFPVDVTLKSTNAFGWPQVVLTVYGDSALGQADQIQGYGSVHLPVMPGKHTLYIRTFRPISSKWIDHLLSFFHGMRPEYKDPRLVAKGEGREVTRVQSYGVVKLVVNVTLQGMEALGYHTAPSAARTVD</sequence>
<keyword evidence="5" id="KW-0966">Cell projection</keyword>
<evidence type="ECO:0000256" key="3">
    <source>
        <dbReference type="ARBA" id="ARBA00022794"/>
    </source>
</evidence>
<comment type="caution">
    <text evidence="8">The sequence shown here is derived from an EMBL/GenBank/DDBJ whole genome shotgun (WGS) entry which is preliminary data.</text>
</comment>
<dbReference type="OMA" id="NMPIEVT"/>
<dbReference type="AlphaFoldDB" id="A0A8J5XI82"/>
<dbReference type="OrthoDB" id="431939at2759"/>
<dbReference type="GO" id="GO:0036038">
    <property type="term" value="C:MKS complex"/>
    <property type="evidence" value="ECO:0007669"/>
    <property type="project" value="TreeGrafter"/>
</dbReference>
<dbReference type="Proteomes" id="UP000751190">
    <property type="component" value="Unassembled WGS sequence"/>
</dbReference>
<dbReference type="Pfam" id="PF07162">
    <property type="entry name" value="B9-C2"/>
    <property type="match status" value="1"/>
</dbReference>
<evidence type="ECO:0000256" key="1">
    <source>
        <dbReference type="ARBA" id="ARBA00004120"/>
    </source>
</evidence>
<evidence type="ECO:0000256" key="2">
    <source>
        <dbReference type="ARBA" id="ARBA00022490"/>
    </source>
</evidence>
<reference evidence="8" key="1">
    <citation type="submission" date="2021-05" db="EMBL/GenBank/DDBJ databases">
        <title>The genome of the haptophyte Pavlova lutheri (Diacronema luteri, Pavlovales) - a model for lipid biosynthesis in eukaryotic algae.</title>
        <authorList>
            <person name="Hulatt C.J."/>
            <person name="Posewitz M.C."/>
        </authorList>
    </citation>
    <scope>NUCLEOTIDE SEQUENCE</scope>
    <source>
        <strain evidence="8">NIVA-4/92</strain>
    </source>
</reference>
<comment type="similarity">
    <text evidence="6">Belongs to the B9D family.</text>
</comment>
<comment type="subcellular location">
    <subcellularLocation>
        <location evidence="1">Cytoplasm</location>
        <location evidence="1">Cytoskeleton</location>
        <location evidence="1">Cilium basal body</location>
    </subcellularLocation>
</comment>
<name>A0A8J5XI82_DIALT</name>
<accession>A0A8J5XI82</accession>
<evidence type="ECO:0000256" key="4">
    <source>
        <dbReference type="ARBA" id="ARBA00023212"/>
    </source>
</evidence>
<keyword evidence="4" id="KW-0206">Cytoskeleton</keyword>
<evidence type="ECO:0000313" key="8">
    <source>
        <dbReference type="EMBL" id="KAG8464607.1"/>
    </source>
</evidence>